<name>A0AC59ZR04_RANTA</name>
<evidence type="ECO:0000313" key="2">
    <source>
        <dbReference type="Proteomes" id="UP001162501"/>
    </source>
</evidence>
<protein>
    <submittedName>
        <fullName evidence="1">Uncharacterized protein</fullName>
    </submittedName>
</protein>
<proteinExistence type="predicted"/>
<reference evidence="1" key="2">
    <citation type="submission" date="2025-03" db="EMBL/GenBank/DDBJ databases">
        <authorList>
            <consortium name="ELIXIR-Norway"/>
            <consortium name="Elixir Norway"/>
        </authorList>
    </citation>
    <scope>NUCLEOTIDE SEQUENCE</scope>
</reference>
<dbReference type="Proteomes" id="UP001162501">
    <property type="component" value="Chromosome 33"/>
</dbReference>
<organism evidence="1 2">
    <name type="scientific">Rangifer tarandus platyrhynchus</name>
    <name type="common">Svalbard reindeer</name>
    <dbReference type="NCBI Taxonomy" id="3082113"/>
    <lineage>
        <taxon>Eukaryota</taxon>
        <taxon>Metazoa</taxon>
        <taxon>Chordata</taxon>
        <taxon>Craniata</taxon>
        <taxon>Vertebrata</taxon>
        <taxon>Euteleostomi</taxon>
        <taxon>Mammalia</taxon>
        <taxon>Eutheria</taxon>
        <taxon>Laurasiatheria</taxon>
        <taxon>Artiodactyla</taxon>
        <taxon>Ruminantia</taxon>
        <taxon>Pecora</taxon>
        <taxon>Cervidae</taxon>
        <taxon>Odocoileinae</taxon>
        <taxon>Rangifer</taxon>
    </lineage>
</organism>
<sequence length="180" mass="18641">MRRCKPARPGAASARTAQGPGLQSRGSRRKENCLLGKYLALYGVRETAWGPPPGAPRGPQRWGKAAFLSPRGPKPHRLPGPPNKRPQFQEPQGQCRRTLAAAVLTARARALAGPVDKCAKGPGISMRSGGAGASPGESRPSSAARAWGVAGNPPVCAPSEPDELLGGGWLVCRRGSSVGA</sequence>
<gene>
    <name evidence="1" type="ORF">MRATA1EN22A_LOCUS21406</name>
</gene>
<accession>A0AC59ZR04</accession>
<evidence type="ECO:0000313" key="1">
    <source>
        <dbReference type="EMBL" id="CAN0487832.1"/>
    </source>
</evidence>
<reference evidence="1" key="1">
    <citation type="submission" date="2023-05" db="EMBL/GenBank/DDBJ databases">
        <authorList>
            <consortium name="ELIXIR-Norway"/>
        </authorList>
    </citation>
    <scope>NUCLEOTIDE SEQUENCE</scope>
</reference>
<dbReference type="EMBL" id="OX596117">
    <property type="protein sequence ID" value="CAN0487832.1"/>
    <property type="molecule type" value="Genomic_DNA"/>
</dbReference>